<sequence length="307" mass="35829">MAGNRINYFRENEHKSTYCHIMKRGPWRAVHFDWHFGVDQPEKERKGLITERLEIRSMAEKLNFTIYPSAKNILQTRNLTKPDFLRELHRFKELCASEPCGCILMTISSHGEIVKTDDQGGSESFEIFEDNILTHQDSSAFSRDDSRVPVREIIEVFRDRKLKPIPKIFFIQACRAEENSTTDVDTGIRVGYRQENEFQYQDDPLNRSHSTPYLENSVMIYSTPFGYSAGFSYRIGSHVWKVLQMTLKEILAQVPVIGPVNLLHWLKETNNRLAKSEEYEIDDIEYKPLLSICHTLTRNIIFDTNNN</sequence>
<dbReference type="PANTHER" id="PTHR22576:SF41">
    <property type="entry name" value="CASPASE 14, APOPTOSIS-RELATED CYSTEINE PEPTIDASE"/>
    <property type="match status" value="1"/>
</dbReference>
<reference evidence="2" key="1">
    <citation type="submission" date="2022-08" db="UniProtKB">
        <authorList>
            <consortium name="EnsemblMetazoa"/>
        </authorList>
    </citation>
    <scope>IDENTIFICATION</scope>
    <source>
        <strain evidence="2">05x7-T-G4-1.051#20</strain>
    </source>
</reference>
<dbReference type="Gene3D" id="3.40.50.1460">
    <property type="match status" value="1"/>
</dbReference>
<dbReference type="AlphaFoldDB" id="A0A8W8ISU2"/>
<dbReference type="InterPro" id="IPR052039">
    <property type="entry name" value="Caspase-related_regulators"/>
</dbReference>
<protein>
    <recommendedName>
        <fullName evidence="1">Caspase family p20 domain-containing protein</fullName>
    </recommendedName>
</protein>
<evidence type="ECO:0000259" key="1">
    <source>
        <dbReference type="PROSITE" id="PS50208"/>
    </source>
</evidence>
<dbReference type="Proteomes" id="UP000005408">
    <property type="component" value="Unassembled WGS sequence"/>
</dbReference>
<evidence type="ECO:0000313" key="3">
    <source>
        <dbReference type="Proteomes" id="UP000005408"/>
    </source>
</evidence>
<evidence type="ECO:0000313" key="2">
    <source>
        <dbReference type="EnsemblMetazoa" id="G15258.5:cds"/>
    </source>
</evidence>
<dbReference type="SUPFAM" id="SSF52129">
    <property type="entry name" value="Caspase-like"/>
    <property type="match status" value="1"/>
</dbReference>
<name>A0A8W8ISU2_MAGGI</name>
<dbReference type="PANTHER" id="PTHR22576">
    <property type="entry name" value="MUCOSA ASSOCIATED LYMPHOID TISSUE LYMPHOMA TRANSLOCATION PROTEIN 1/PARACASPASE"/>
    <property type="match status" value="1"/>
</dbReference>
<keyword evidence="3" id="KW-1185">Reference proteome</keyword>
<dbReference type="Pfam" id="PF00656">
    <property type="entry name" value="Peptidase_C14"/>
    <property type="match status" value="1"/>
</dbReference>
<dbReference type="GO" id="GO:0004197">
    <property type="term" value="F:cysteine-type endopeptidase activity"/>
    <property type="evidence" value="ECO:0007669"/>
    <property type="project" value="InterPro"/>
</dbReference>
<accession>A0A8W8ISU2</accession>
<organism evidence="2 3">
    <name type="scientific">Magallana gigas</name>
    <name type="common">Pacific oyster</name>
    <name type="synonym">Crassostrea gigas</name>
    <dbReference type="NCBI Taxonomy" id="29159"/>
    <lineage>
        <taxon>Eukaryota</taxon>
        <taxon>Metazoa</taxon>
        <taxon>Spiralia</taxon>
        <taxon>Lophotrochozoa</taxon>
        <taxon>Mollusca</taxon>
        <taxon>Bivalvia</taxon>
        <taxon>Autobranchia</taxon>
        <taxon>Pteriomorphia</taxon>
        <taxon>Ostreida</taxon>
        <taxon>Ostreoidea</taxon>
        <taxon>Ostreidae</taxon>
        <taxon>Magallana</taxon>
    </lineage>
</organism>
<dbReference type="InterPro" id="IPR011600">
    <property type="entry name" value="Pept_C14_caspase"/>
</dbReference>
<feature type="domain" description="Caspase family p20" evidence="1">
    <location>
        <begin position="78"/>
        <end position="178"/>
    </location>
</feature>
<dbReference type="EnsemblMetazoa" id="G15258.5">
    <property type="protein sequence ID" value="G15258.5:cds"/>
    <property type="gene ID" value="G15258"/>
</dbReference>
<dbReference type="InterPro" id="IPR001309">
    <property type="entry name" value="Pept_C14_p20"/>
</dbReference>
<dbReference type="GO" id="GO:0006508">
    <property type="term" value="P:proteolysis"/>
    <property type="evidence" value="ECO:0007669"/>
    <property type="project" value="InterPro"/>
</dbReference>
<proteinExistence type="predicted"/>
<dbReference type="InterPro" id="IPR029030">
    <property type="entry name" value="Caspase-like_dom_sf"/>
</dbReference>
<dbReference type="PROSITE" id="PS50208">
    <property type="entry name" value="CASPASE_P20"/>
    <property type="match status" value="1"/>
</dbReference>